<evidence type="ECO:0000256" key="5">
    <source>
        <dbReference type="HAMAP-Rule" id="MF_02210"/>
    </source>
</evidence>
<dbReference type="InterPro" id="IPR043690">
    <property type="entry name" value="RimI"/>
</dbReference>
<comment type="similarity">
    <text evidence="1 5">Belongs to the acetyltransferase family. RimI subfamily.</text>
</comment>
<dbReference type="PANTHER" id="PTHR43420">
    <property type="entry name" value="ACETYLTRANSFERASE"/>
    <property type="match status" value="1"/>
</dbReference>
<dbReference type="GO" id="GO:0005737">
    <property type="term" value="C:cytoplasm"/>
    <property type="evidence" value="ECO:0007669"/>
    <property type="project" value="UniProtKB-SubCell"/>
</dbReference>
<dbReference type="Pfam" id="PF00583">
    <property type="entry name" value="Acetyltransf_1"/>
    <property type="match status" value="1"/>
</dbReference>
<dbReference type="InterPro" id="IPR000182">
    <property type="entry name" value="GNAT_dom"/>
</dbReference>
<dbReference type="PANTHER" id="PTHR43420:SF12">
    <property type="entry name" value="N-ACETYLTRANSFERASE DOMAIN-CONTAINING PROTEIN"/>
    <property type="match status" value="1"/>
</dbReference>
<dbReference type="InterPro" id="IPR006464">
    <property type="entry name" value="AcTrfase_RimI/Ard1"/>
</dbReference>
<keyword evidence="8" id="KW-1185">Reference proteome</keyword>
<dbReference type="EMBL" id="QXJC01000005">
    <property type="protein sequence ID" value="RID97753.1"/>
    <property type="molecule type" value="Genomic_DNA"/>
</dbReference>
<feature type="active site" description="Proton acceptor" evidence="5">
    <location>
        <position position="115"/>
    </location>
</feature>
<keyword evidence="2 5" id="KW-0963">Cytoplasm</keyword>
<dbReference type="InterPro" id="IPR050680">
    <property type="entry name" value="YpeA/RimI_acetyltransf"/>
</dbReference>
<dbReference type="Gene3D" id="3.40.630.30">
    <property type="match status" value="1"/>
</dbReference>
<dbReference type="EC" id="2.3.1.266" evidence="5"/>
<name>A0A398CFV6_9BURK</name>
<dbReference type="SUPFAM" id="SSF55729">
    <property type="entry name" value="Acyl-CoA N-acyltransferases (Nat)"/>
    <property type="match status" value="1"/>
</dbReference>
<organism evidence="7 8">
    <name type="scientific">Simplicispira hankyongi</name>
    <dbReference type="NCBI Taxonomy" id="2315688"/>
    <lineage>
        <taxon>Bacteria</taxon>
        <taxon>Pseudomonadati</taxon>
        <taxon>Pseudomonadota</taxon>
        <taxon>Betaproteobacteria</taxon>
        <taxon>Burkholderiales</taxon>
        <taxon>Comamonadaceae</taxon>
        <taxon>Simplicispira</taxon>
    </lineage>
</organism>
<comment type="caution">
    <text evidence="7">The sequence shown here is derived from an EMBL/GenBank/DDBJ whole genome shotgun (WGS) entry which is preliminary data.</text>
</comment>
<evidence type="ECO:0000256" key="1">
    <source>
        <dbReference type="ARBA" id="ARBA00005395"/>
    </source>
</evidence>
<dbReference type="NCBIfam" id="TIGR01575">
    <property type="entry name" value="rimI"/>
    <property type="match status" value="1"/>
</dbReference>
<comment type="catalytic activity">
    <reaction evidence="5">
        <text>N-terminal L-alanyl-[ribosomal protein bS18] + acetyl-CoA = N-terminal N(alpha)-acetyl-L-alanyl-[ribosomal protein bS18] + CoA + H(+)</text>
        <dbReference type="Rhea" id="RHEA:43756"/>
        <dbReference type="Rhea" id="RHEA-COMP:10676"/>
        <dbReference type="Rhea" id="RHEA-COMP:10677"/>
        <dbReference type="ChEBI" id="CHEBI:15378"/>
        <dbReference type="ChEBI" id="CHEBI:57287"/>
        <dbReference type="ChEBI" id="CHEBI:57288"/>
        <dbReference type="ChEBI" id="CHEBI:64718"/>
        <dbReference type="ChEBI" id="CHEBI:83683"/>
        <dbReference type="EC" id="2.3.1.266"/>
    </reaction>
</comment>
<dbReference type="InterPro" id="IPR016181">
    <property type="entry name" value="Acyl_CoA_acyltransferase"/>
</dbReference>
<evidence type="ECO:0000259" key="6">
    <source>
        <dbReference type="PROSITE" id="PS51186"/>
    </source>
</evidence>
<evidence type="ECO:0000313" key="7">
    <source>
        <dbReference type="EMBL" id="RID97753.1"/>
    </source>
</evidence>
<dbReference type="GO" id="GO:0008999">
    <property type="term" value="F:protein-N-terminal-alanine acetyltransferase activity"/>
    <property type="evidence" value="ECO:0007669"/>
    <property type="project" value="UniProtKB-UniRule"/>
</dbReference>
<comment type="subcellular location">
    <subcellularLocation>
        <location evidence="5">Cytoplasm</location>
    </subcellularLocation>
</comment>
<reference evidence="7 8" key="1">
    <citation type="submission" date="2018-09" db="EMBL/GenBank/DDBJ databases">
        <title>Draft genome of Simplicispira sp. NY-02.</title>
        <authorList>
            <person name="Im W.T."/>
        </authorList>
    </citation>
    <scope>NUCLEOTIDE SEQUENCE [LARGE SCALE GENOMIC DNA]</scope>
    <source>
        <strain evidence="7 8">NY-02</strain>
    </source>
</reference>
<evidence type="ECO:0000256" key="3">
    <source>
        <dbReference type="ARBA" id="ARBA00022679"/>
    </source>
</evidence>
<feature type="domain" description="N-acetyltransferase" evidence="6">
    <location>
        <begin position="14"/>
        <end position="159"/>
    </location>
</feature>
<comment type="function">
    <text evidence="5">Acetylates the N-terminal alanine of ribosomal protein bS18.</text>
</comment>
<gene>
    <name evidence="5 7" type="primary">rimI</name>
    <name evidence="7" type="ORF">D3F03_13130</name>
</gene>
<comment type="caution">
    <text evidence="5">Lacks conserved residue(s) required for the propagation of feature annotation.</text>
</comment>
<dbReference type="PROSITE" id="PS51186">
    <property type="entry name" value="GNAT"/>
    <property type="match status" value="1"/>
</dbReference>
<dbReference type="AlphaFoldDB" id="A0A398CFV6"/>
<dbReference type="CDD" id="cd04301">
    <property type="entry name" value="NAT_SF"/>
    <property type="match status" value="1"/>
</dbReference>
<dbReference type="OrthoDB" id="9796919at2"/>
<evidence type="ECO:0000256" key="4">
    <source>
        <dbReference type="ARBA" id="ARBA00023315"/>
    </source>
</evidence>
<accession>A0A398CFV6</accession>
<protein>
    <recommendedName>
        <fullName evidence="5">[Ribosomal protein bS18]-alanine N-acetyltransferase</fullName>
        <ecNumber evidence="5">2.3.1.266</ecNumber>
    </recommendedName>
</protein>
<feature type="active site" description="Proton donor" evidence="5">
    <location>
        <position position="127"/>
    </location>
</feature>
<evidence type="ECO:0000256" key="2">
    <source>
        <dbReference type="ARBA" id="ARBA00022490"/>
    </source>
</evidence>
<keyword evidence="3 5" id="KW-0808">Transferase</keyword>
<sequence length="159" mass="17845">MSSILAHPPGRPEVRLETLTLGRLEQVLEIEAQAYEFPWTRGNFTDSLASGYAVQLLCAGEHLLGYYVAMRGVEETHLLNLTVAPAFQRQGWARLLLDALVLWSRAQGAHWLWLEVRASNAPARALYQSHGFRRVGERPRYYPAASGGREDAIVMSLEL</sequence>
<dbReference type="RefSeq" id="WP_119109858.1">
    <property type="nucleotide sequence ID" value="NZ_QXJC01000005.1"/>
</dbReference>
<keyword evidence="4 5" id="KW-0012">Acyltransferase</keyword>
<dbReference type="Proteomes" id="UP000266302">
    <property type="component" value="Unassembled WGS sequence"/>
</dbReference>
<evidence type="ECO:0000313" key="8">
    <source>
        <dbReference type="Proteomes" id="UP000266302"/>
    </source>
</evidence>
<dbReference type="HAMAP" id="MF_02210">
    <property type="entry name" value="RimI"/>
    <property type="match status" value="1"/>
</dbReference>
<proteinExistence type="inferred from homology"/>
<feature type="binding site" evidence="5">
    <location>
        <position position="120"/>
    </location>
    <ligand>
        <name>acetyl-CoA</name>
        <dbReference type="ChEBI" id="CHEBI:57288"/>
    </ligand>
</feature>